<gene>
    <name evidence="8" type="ORF">OSTQU699_LOCUS3436</name>
</gene>
<feature type="compositionally biased region" description="Basic and acidic residues" evidence="4">
    <location>
        <begin position="825"/>
        <end position="841"/>
    </location>
</feature>
<feature type="compositionally biased region" description="Basic residues" evidence="4">
    <location>
        <begin position="697"/>
        <end position="706"/>
    </location>
</feature>
<feature type="region of interest" description="Disordered" evidence="4">
    <location>
        <begin position="825"/>
        <end position="844"/>
    </location>
</feature>
<keyword evidence="3" id="KW-0804">Transcription</keyword>
<dbReference type="PANTHER" id="PTHR12706:SF13">
    <property type="entry name" value="PROTEIN FORGETTER 1"/>
    <property type="match status" value="1"/>
</dbReference>
<dbReference type="Proteomes" id="UP000708148">
    <property type="component" value="Unassembled WGS sequence"/>
</dbReference>
<feature type="domain" description="Strawberry notch AAA" evidence="6">
    <location>
        <begin position="232"/>
        <end position="533"/>
    </location>
</feature>
<evidence type="ECO:0000313" key="9">
    <source>
        <dbReference type="Proteomes" id="UP000708148"/>
    </source>
</evidence>
<feature type="domain" description="Strawberry notch helicase C" evidence="5">
    <location>
        <begin position="874"/>
        <end position="1188"/>
    </location>
</feature>
<dbReference type="PANTHER" id="PTHR12706">
    <property type="entry name" value="STRAWBERRY NOTCH-RELATED"/>
    <property type="match status" value="1"/>
</dbReference>
<organism evidence="8 9">
    <name type="scientific">Ostreobium quekettii</name>
    <dbReference type="NCBI Taxonomy" id="121088"/>
    <lineage>
        <taxon>Eukaryota</taxon>
        <taxon>Viridiplantae</taxon>
        <taxon>Chlorophyta</taxon>
        <taxon>core chlorophytes</taxon>
        <taxon>Ulvophyceae</taxon>
        <taxon>TCBD clade</taxon>
        <taxon>Bryopsidales</taxon>
        <taxon>Ostreobineae</taxon>
        <taxon>Ostreobiaceae</taxon>
        <taxon>Ostreobium</taxon>
    </lineage>
</organism>
<dbReference type="GO" id="GO:0031490">
    <property type="term" value="F:chromatin DNA binding"/>
    <property type="evidence" value="ECO:0007669"/>
    <property type="project" value="TreeGrafter"/>
</dbReference>
<dbReference type="InterPro" id="IPR026937">
    <property type="entry name" value="SBNO_Helicase_C_dom"/>
</dbReference>
<dbReference type="Pfam" id="PF13871">
    <property type="entry name" value="Helicase_C_4"/>
    <property type="match status" value="1"/>
</dbReference>
<dbReference type="Pfam" id="PF25373">
    <property type="entry name" value="SBNO"/>
    <property type="match status" value="1"/>
</dbReference>
<sequence>MNGAVGPSVNINCGSCERLINVDWNVIPKLLSSKYFRCPSCKVPQNIDSEEFSRSVQDLLAVHMAPSAQPTVPQVPTPALQPPARVLGNGSNLREGQGSQDLHVGTKRKAPYNYPSAPYTKRSNYMHGLPRWSDTSGSQKGNFGSQGTWTMGHLPQGLSTLENSQRILGGALEQFQFPPGTVPAGVAWLPPSVPGAPGTHPAEEEEEEEDGEGQAGDTFQEYTPSKCKVGVPHPDPVVESSSLAAAEPPDITHKLRMQDAVSKGVLSSLQLETICYACQCHDRILPDKRRAGFFIGDGAGVGKGRTIAGMILENWKAGRKRHVWVSISADLKHDARRDLDDVHASDIHLSALSKMPYGKLKLSNGKTLVEGVMFVTYSTLIAANDKGHTRLKQLLDWCGEGFDGLIVFDECHKAKNLVPKMMDKSTKTGKAVLRLQQDLPDGRVVYCSATGASELKNMGYMVRLGLWGPASPSFPDFHSFVKAVGSRGVGALELVAMDMKSRGMYLCRTLSFAQAEFEICEVDLEEDMKDVYRKSCELVSGLYKEFLYAIDRYQQPTGNNIEDKNRKFNWSFFWGAHQRFFKSLCMAAKVPATVRLAEKALKDGKCVIIGLQSTGEARTSDIVNERGTELEDFAGMKEILCKFIENHYPLPALEGTQEMAALEDVDEDEEIAKQSIVTTSRTSSSSDEGSAEGDKAPKRRQHKRTRRIDNKQVNYKEESSSGESTSSGETSPQRTEKYWLVGSSQHRPQASSSTSSDNDDDPSFNESATSSEESSSSSESLEDEARGSGSEASSSRAAIVLGSNNRSQHPSQTGSDVIEIDVDEEHGRKQSECQLRDERSQNSKNAHQEALLAEAMERKKKLLETVERIEMPVNPLDELIDQLGGPSKVAEMTGRKCRLVRNKDGQRKGKVTYQSRGMESGESLENVNVAEQQAFMNGRKLVAIISDAASAGISLQADRRCKNQRRRVHLTLELPWSAEKAIQQFGRSHRSNQVSCPQYKLLFTPLGGEKRFVASVARRLQSLGALTQGDRRAGVSFEICDFNYDSTWGRRALNAMYMALMEESHPIVVPSCATNSEGGPTARYPTLERFRSEMRRQLFSVGIIKPRPRMNEQPAVLLRDIGERNREPDPEFGCIPDPDRTNVTHFLNRLLGIVPTFQSELFSWYQEHLDIIVNGAKKEGRYDTGIVDVQATCLELQGDPETVFVDELSNGRTLHYRVHMDRGVSWEDAVKMLKEHKKTTATADDGRSGFYRNKPGGHRVLHVVLALYDADSSMPRLKMIRPLTGIAHKPWKSSELKQRYIPLENDETAEELWNDVYKSAGRQKFRIKQLHVLGGVVLPIWGVIDQALTEQAREHDKMLRVVRLQMTNSTQRLVGVHVPEDAMKMVLKGLEELKATTCDEAPNGGGDATLGRTGRAFDQDLIEILDD</sequence>
<evidence type="ECO:0000259" key="7">
    <source>
        <dbReference type="Pfam" id="PF25373"/>
    </source>
</evidence>
<feature type="compositionally biased region" description="Acidic residues" evidence="4">
    <location>
        <begin position="203"/>
        <end position="212"/>
    </location>
</feature>
<accession>A0A8S1ISU9</accession>
<feature type="domain" description="SBNO alpha/beta" evidence="7">
    <location>
        <begin position="1224"/>
        <end position="1321"/>
    </location>
</feature>
<comment type="similarity">
    <text evidence="1">Belongs to the SBNO family.</text>
</comment>
<evidence type="ECO:0000259" key="6">
    <source>
        <dbReference type="Pfam" id="PF13872"/>
    </source>
</evidence>
<proteinExistence type="inferred from homology"/>
<dbReference type="Gene3D" id="3.40.50.300">
    <property type="entry name" value="P-loop containing nucleotide triphosphate hydrolases"/>
    <property type="match status" value="1"/>
</dbReference>
<dbReference type="InterPro" id="IPR039187">
    <property type="entry name" value="SNO_AAA"/>
</dbReference>
<evidence type="ECO:0000313" key="8">
    <source>
        <dbReference type="EMBL" id="CAD7698075.1"/>
    </source>
</evidence>
<keyword evidence="2" id="KW-0805">Transcription regulation</keyword>
<evidence type="ECO:0000256" key="3">
    <source>
        <dbReference type="ARBA" id="ARBA00023163"/>
    </source>
</evidence>
<dbReference type="OrthoDB" id="421838at2759"/>
<evidence type="ECO:0000256" key="2">
    <source>
        <dbReference type="ARBA" id="ARBA00023015"/>
    </source>
</evidence>
<name>A0A8S1ISU9_9CHLO</name>
<evidence type="ECO:0000256" key="4">
    <source>
        <dbReference type="SAM" id="MobiDB-lite"/>
    </source>
</evidence>
<feature type="compositionally biased region" description="Low complexity" evidence="4">
    <location>
        <begin position="721"/>
        <end position="731"/>
    </location>
</feature>
<dbReference type="EMBL" id="CAJHUC010000754">
    <property type="protein sequence ID" value="CAD7698075.1"/>
    <property type="molecule type" value="Genomic_DNA"/>
</dbReference>
<dbReference type="GO" id="GO:0006355">
    <property type="term" value="P:regulation of DNA-templated transcription"/>
    <property type="evidence" value="ECO:0007669"/>
    <property type="project" value="InterPro"/>
</dbReference>
<keyword evidence="9" id="KW-1185">Reference proteome</keyword>
<protein>
    <submittedName>
        <fullName evidence="8">Uncharacterized protein</fullName>
    </submittedName>
</protein>
<dbReference type="SUPFAM" id="SSF52540">
    <property type="entry name" value="P-loop containing nucleoside triphosphate hydrolases"/>
    <property type="match status" value="2"/>
</dbReference>
<dbReference type="GO" id="GO:0005634">
    <property type="term" value="C:nucleus"/>
    <property type="evidence" value="ECO:0007669"/>
    <property type="project" value="TreeGrafter"/>
</dbReference>
<evidence type="ECO:0000259" key="5">
    <source>
        <dbReference type="Pfam" id="PF13871"/>
    </source>
</evidence>
<dbReference type="GO" id="GO:0042393">
    <property type="term" value="F:histone binding"/>
    <property type="evidence" value="ECO:0007669"/>
    <property type="project" value="TreeGrafter"/>
</dbReference>
<feature type="region of interest" description="Disordered" evidence="4">
    <location>
        <begin position="190"/>
        <end position="220"/>
    </location>
</feature>
<feature type="compositionally biased region" description="Basic and acidic residues" evidence="4">
    <location>
        <begin position="707"/>
        <end position="719"/>
    </location>
</feature>
<evidence type="ECO:0000256" key="1">
    <source>
        <dbReference type="ARBA" id="ARBA00006992"/>
    </source>
</evidence>
<dbReference type="FunFam" id="3.40.50.300:FF:000342">
    <property type="entry name" value="Protein strawberry notch homolog 2"/>
    <property type="match status" value="1"/>
</dbReference>
<dbReference type="InterPro" id="IPR027417">
    <property type="entry name" value="P-loop_NTPase"/>
</dbReference>
<comment type="caution">
    <text evidence="8">The sequence shown here is derived from an EMBL/GenBank/DDBJ whole genome shotgun (WGS) entry which is preliminary data.</text>
</comment>
<reference evidence="8" key="1">
    <citation type="submission" date="2020-12" db="EMBL/GenBank/DDBJ databases">
        <authorList>
            <person name="Iha C."/>
        </authorList>
    </citation>
    <scope>NUCLEOTIDE SEQUENCE</scope>
</reference>
<feature type="region of interest" description="Disordered" evidence="4">
    <location>
        <begin position="674"/>
        <end position="795"/>
    </location>
</feature>
<dbReference type="InterPro" id="IPR026741">
    <property type="entry name" value="SNO"/>
</dbReference>
<dbReference type="InterPro" id="IPR057332">
    <property type="entry name" value="SBNO_a/b_dom"/>
</dbReference>
<dbReference type="Pfam" id="PF13872">
    <property type="entry name" value="AAA_34"/>
    <property type="match status" value="1"/>
</dbReference>
<feature type="compositionally biased region" description="Low complexity" evidence="4">
    <location>
        <begin position="764"/>
        <end position="779"/>
    </location>
</feature>